<dbReference type="SUPFAM" id="SSF56655">
    <property type="entry name" value="Carbohydrate phosphatase"/>
    <property type="match status" value="1"/>
</dbReference>
<dbReference type="PANTHER" id="PTHR20854">
    <property type="entry name" value="INOSITOL MONOPHOSPHATASE"/>
    <property type="match status" value="1"/>
</dbReference>
<dbReference type="PRINTS" id="PR00377">
    <property type="entry name" value="IMPHPHTASES"/>
</dbReference>
<reference evidence="1 2" key="1">
    <citation type="submission" date="2021-01" db="EMBL/GenBank/DDBJ databases">
        <title>Identification of strong promoters based on the transcriptome of Brevibacillus choshinensis.</title>
        <authorList>
            <person name="Yao D."/>
            <person name="Zhang K."/>
            <person name="Wu J."/>
        </authorList>
    </citation>
    <scope>NUCLEOTIDE SEQUENCE [LARGE SCALE GENOMIC DNA]</scope>
    <source>
        <strain evidence="1 2">HPD31-SP3</strain>
    </source>
</reference>
<keyword evidence="2" id="KW-1185">Reference proteome</keyword>
<dbReference type="InterPro" id="IPR000760">
    <property type="entry name" value="Inositol_monophosphatase-like"/>
</dbReference>
<dbReference type="Gene3D" id="3.30.540.10">
    <property type="entry name" value="Fructose-1,6-Bisphosphatase, subunit A, domain 1"/>
    <property type="match status" value="1"/>
</dbReference>
<protein>
    <submittedName>
        <fullName evidence="1">Inositol monophosphatase</fullName>
    </submittedName>
</protein>
<proteinExistence type="predicted"/>
<evidence type="ECO:0000313" key="1">
    <source>
        <dbReference type="EMBL" id="QRG68697.1"/>
    </source>
</evidence>
<dbReference type="RefSeq" id="WP_203355695.1">
    <property type="nucleotide sequence ID" value="NZ_CP069127.1"/>
</dbReference>
<name>A0ABX7FST0_BRECH</name>
<accession>A0ABX7FST0</accession>
<dbReference type="Gene3D" id="3.40.190.80">
    <property type="match status" value="1"/>
</dbReference>
<dbReference type="EMBL" id="CP069127">
    <property type="protein sequence ID" value="QRG68697.1"/>
    <property type="molecule type" value="Genomic_DNA"/>
</dbReference>
<dbReference type="Proteomes" id="UP000596248">
    <property type="component" value="Chromosome"/>
</dbReference>
<evidence type="ECO:0000313" key="2">
    <source>
        <dbReference type="Proteomes" id="UP000596248"/>
    </source>
</evidence>
<dbReference type="Pfam" id="PF00459">
    <property type="entry name" value="Inositol_P"/>
    <property type="match status" value="1"/>
</dbReference>
<organism evidence="1 2">
    <name type="scientific">Brevibacillus choshinensis</name>
    <dbReference type="NCBI Taxonomy" id="54911"/>
    <lineage>
        <taxon>Bacteria</taxon>
        <taxon>Bacillati</taxon>
        <taxon>Bacillota</taxon>
        <taxon>Bacilli</taxon>
        <taxon>Bacillales</taxon>
        <taxon>Paenibacillaceae</taxon>
        <taxon>Brevibacillus</taxon>
    </lineage>
</organism>
<sequence>MNAEDLRFCEELVRNVGQDLLTEFAKSQPASSQEEMVKRFQAVNPVAENRLKEALAERFPAYRWSDAEFDMELQSHPEYDTPYWVCDAIDGAVHFLQQMPMWAMSLCLVHSGAPVVAFVYDPCRDELFHAVAGQGAACNGEPIHVSGKTALSESILGTLFAFSSPMDLAAGKHTAESLMRVMPEAFAIRMQGSVALHLAYVASGRLDGYWEYGSGIYDWLAGALLVMEAGGCLSDADGAAFRWDGYGIVAAGPSVHAKLLPLTPVSA</sequence>
<dbReference type="PANTHER" id="PTHR20854:SF4">
    <property type="entry name" value="INOSITOL-1-MONOPHOSPHATASE-RELATED"/>
    <property type="match status" value="1"/>
</dbReference>
<gene>
    <name evidence="1" type="ORF">JNE38_05975</name>
</gene>